<evidence type="ECO:0000313" key="3">
    <source>
        <dbReference type="EMBL" id="GMI19973.1"/>
    </source>
</evidence>
<evidence type="ECO:0000259" key="2">
    <source>
        <dbReference type="PROSITE" id="PS50020"/>
    </source>
</evidence>
<organism evidence="3 4">
    <name type="scientific">Triparma columacea</name>
    <dbReference type="NCBI Taxonomy" id="722753"/>
    <lineage>
        <taxon>Eukaryota</taxon>
        <taxon>Sar</taxon>
        <taxon>Stramenopiles</taxon>
        <taxon>Ochrophyta</taxon>
        <taxon>Bolidophyceae</taxon>
        <taxon>Parmales</taxon>
        <taxon>Triparmaceae</taxon>
        <taxon>Triparma</taxon>
    </lineage>
</organism>
<dbReference type="AlphaFoldDB" id="A0A9W7FVH4"/>
<feature type="compositionally biased region" description="Pro residues" evidence="1">
    <location>
        <begin position="245"/>
        <end position="255"/>
    </location>
</feature>
<dbReference type="OrthoDB" id="10653030at2759"/>
<feature type="compositionally biased region" description="Basic residues" evidence="1">
    <location>
        <begin position="88"/>
        <end position="100"/>
    </location>
</feature>
<feature type="region of interest" description="Disordered" evidence="1">
    <location>
        <begin position="208"/>
        <end position="262"/>
    </location>
</feature>
<dbReference type="Proteomes" id="UP001165065">
    <property type="component" value="Unassembled WGS sequence"/>
</dbReference>
<dbReference type="EMBL" id="BRYA01000502">
    <property type="protein sequence ID" value="GMI19973.1"/>
    <property type="molecule type" value="Genomic_DNA"/>
</dbReference>
<protein>
    <recommendedName>
        <fullName evidence="2">WW domain-containing protein</fullName>
    </recommendedName>
</protein>
<gene>
    <name evidence="3" type="ORF">TrCOL_g5567</name>
</gene>
<reference evidence="4" key="1">
    <citation type="journal article" date="2023" name="Commun. Biol.">
        <title>Genome analysis of Parmales, the sister group of diatoms, reveals the evolutionary specialization of diatoms from phago-mixotrophs to photoautotrophs.</title>
        <authorList>
            <person name="Ban H."/>
            <person name="Sato S."/>
            <person name="Yoshikawa S."/>
            <person name="Yamada K."/>
            <person name="Nakamura Y."/>
            <person name="Ichinomiya M."/>
            <person name="Sato N."/>
            <person name="Blanc-Mathieu R."/>
            <person name="Endo H."/>
            <person name="Kuwata A."/>
            <person name="Ogata H."/>
        </authorList>
    </citation>
    <scope>NUCLEOTIDE SEQUENCE [LARGE SCALE GENOMIC DNA]</scope>
</reference>
<evidence type="ECO:0000256" key="1">
    <source>
        <dbReference type="SAM" id="MobiDB-lite"/>
    </source>
</evidence>
<name>A0A9W7FVH4_9STRA</name>
<evidence type="ECO:0000313" key="4">
    <source>
        <dbReference type="Proteomes" id="UP001165065"/>
    </source>
</evidence>
<feature type="region of interest" description="Disordered" evidence="1">
    <location>
        <begin position="86"/>
        <end position="105"/>
    </location>
</feature>
<sequence length="323" mass="36100">MKLFRRQSKNKTNTPKKRKDVAVVPPPIDHEPLSSEQIRRAHSGGLQTVEAVQTVKSQTIIFSRTQSYPDDEEIPNQLRAVVEANPKKAPKPVPAKRKSSKKFDNLADTGDRSVWKETYHIRKQRYFYRNLATNRCVWDEPPSGTRHIWYLDDDTYEYHDKDGQLASYASTQLKSHVDVFFDSEATTTTLHNKPHPTHQPILSVASTFEEENAKTLSPSPPPPVPTPTPPPPPPSPAFPITDATPPSPPMSPSPASPVTEFTSHLTSILLNPPNPPPPNYNSVMATSAKLLGKVLQLTRKSVIQELGDEEILQEVSLREACAW</sequence>
<dbReference type="InterPro" id="IPR001202">
    <property type="entry name" value="WW_dom"/>
</dbReference>
<feature type="compositionally biased region" description="Pro residues" evidence="1">
    <location>
        <begin position="218"/>
        <end position="237"/>
    </location>
</feature>
<dbReference type="PRINTS" id="PR01217">
    <property type="entry name" value="PRICHEXTENSN"/>
</dbReference>
<accession>A0A9W7FVH4</accession>
<feature type="compositionally biased region" description="Basic residues" evidence="1">
    <location>
        <begin position="1"/>
        <end position="19"/>
    </location>
</feature>
<feature type="region of interest" description="Disordered" evidence="1">
    <location>
        <begin position="1"/>
        <end position="36"/>
    </location>
</feature>
<dbReference type="PROSITE" id="PS50020">
    <property type="entry name" value="WW_DOMAIN_2"/>
    <property type="match status" value="1"/>
</dbReference>
<proteinExistence type="predicted"/>
<feature type="domain" description="WW" evidence="2">
    <location>
        <begin position="115"/>
        <end position="143"/>
    </location>
</feature>
<comment type="caution">
    <text evidence="3">The sequence shown here is derived from an EMBL/GenBank/DDBJ whole genome shotgun (WGS) entry which is preliminary data.</text>
</comment>
<keyword evidence="4" id="KW-1185">Reference proteome</keyword>